<evidence type="ECO:0000313" key="5">
    <source>
        <dbReference type="EMBL" id="KAJ3788676.1"/>
    </source>
</evidence>
<evidence type="ECO:0000256" key="3">
    <source>
        <dbReference type="ARBA" id="ARBA00022963"/>
    </source>
</evidence>
<keyword evidence="6" id="KW-1185">Reference proteome</keyword>
<dbReference type="EMBL" id="MU793271">
    <property type="protein sequence ID" value="KAJ3788676.1"/>
    <property type="molecule type" value="Genomic_DNA"/>
</dbReference>
<sequence length="479" mass="53234">MFFLKDARGPHSVGATRCAIPLEKPIIAGNANIPGQDEAGIRLEEVSFTMFYPTSVPSGSRKYRKGLRWLTGPLQTEIAGLAHFAGVSRWMIWLILAPFMYAYGQFIKIPVYQDAPLLYPSEEGVKWPLVIFSHGLGGSPTTYSQLCTRLAASGKIVIAMEHRDGTMPSCIAPYKGRHRPLLYIKESEVTWMEKPQDALPLRVDQLNIRQHEIYTTYTAFTKLVHEDTNIGPSIHFSTADIKNTWYDAHINVGDICLAGHSFGGCTIFSILSSKPPMSSEAKPYPRIPVRDTLILDPWLEPLPSPGPTPFSAVGVVDNSAAVVSDRLNENSESSGNALNNMVDNTGHNFPRLLVINSEAFTLWTSHFERLAEVVKNWGTDAKLITLLKSAHTSFSDYHVFPFIGNKASVRLIDIIAKLSLAFLNNPRTSWCSEEDLKSNESNVPVEILYTMPEKVVIGKWEDGSNRHKLVGEMGQVVLH</sequence>
<dbReference type="Gene3D" id="3.40.50.1820">
    <property type="entry name" value="alpha/beta hydrolase"/>
    <property type="match status" value="1"/>
</dbReference>
<evidence type="ECO:0000256" key="4">
    <source>
        <dbReference type="ARBA" id="ARBA00023098"/>
    </source>
</evidence>
<gene>
    <name evidence="5" type="ORF">GGU10DRAFT_393140</name>
</gene>
<name>A0AA38KUI3_9AGAR</name>
<dbReference type="PANTHER" id="PTHR10272:SF0">
    <property type="entry name" value="PLATELET-ACTIVATING FACTOR ACETYLHYDROLASE"/>
    <property type="match status" value="1"/>
</dbReference>
<dbReference type="GO" id="GO:0016042">
    <property type="term" value="P:lipid catabolic process"/>
    <property type="evidence" value="ECO:0007669"/>
    <property type="project" value="UniProtKB-KW"/>
</dbReference>
<organism evidence="5 6">
    <name type="scientific">Lentinula aff. detonsa</name>
    <dbReference type="NCBI Taxonomy" id="2804958"/>
    <lineage>
        <taxon>Eukaryota</taxon>
        <taxon>Fungi</taxon>
        <taxon>Dikarya</taxon>
        <taxon>Basidiomycota</taxon>
        <taxon>Agaricomycotina</taxon>
        <taxon>Agaricomycetes</taxon>
        <taxon>Agaricomycetidae</taxon>
        <taxon>Agaricales</taxon>
        <taxon>Marasmiineae</taxon>
        <taxon>Omphalotaceae</taxon>
        <taxon>Lentinula</taxon>
    </lineage>
</organism>
<comment type="caution">
    <text evidence="5">The sequence shown here is derived from an EMBL/GenBank/DDBJ whole genome shotgun (WGS) entry which is preliminary data.</text>
</comment>
<dbReference type="Pfam" id="PF03403">
    <property type="entry name" value="PAF-AH_p_II"/>
    <property type="match status" value="1"/>
</dbReference>
<keyword evidence="4" id="KW-0443">Lipid metabolism</keyword>
<evidence type="ECO:0000313" key="6">
    <source>
        <dbReference type="Proteomes" id="UP001163798"/>
    </source>
</evidence>
<evidence type="ECO:0000256" key="1">
    <source>
        <dbReference type="ARBA" id="ARBA00013201"/>
    </source>
</evidence>
<keyword evidence="2" id="KW-0378">Hydrolase</keyword>
<proteinExistence type="predicted"/>
<dbReference type="GO" id="GO:0003847">
    <property type="term" value="F:1-alkyl-2-acetylglycerophosphocholine esterase activity"/>
    <property type="evidence" value="ECO:0007669"/>
    <property type="project" value="UniProtKB-EC"/>
</dbReference>
<keyword evidence="3" id="KW-0442">Lipid degradation</keyword>
<dbReference type="Proteomes" id="UP001163798">
    <property type="component" value="Unassembled WGS sequence"/>
</dbReference>
<evidence type="ECO:0000256" key="2">
    <source>
        <dbReference type="ARBA" id="ARBA00022801"/>
    </source>
</evidence>
<dbReference type="SUPFAM" id="SSF53474">
    <property type="entry name" value="alpha/beta-Hydrolases"/>
    <property type="match status" value="1"/>
</dbReference>
<dbReference type="PANTHER" id="PTHR10272">
    <property type="entry name" value="PLATELET-ACTIVATING FACTOR ACETYLHYDROLASE"/>
    <property type="match status" value="1"/>
</dbReference>
<dbReference type="AlphaFoldDB" id="A0AA38KUI3"/>
<accession>A0AA38KUI3</accession>
<dbReference type="EC" id="3.1.1.47" evidence="1"/>
<protein>
    <recommendedName>
        <fullName evidence="1">1-alkyl-2-acetylglycerophosphocholine esterase</fullName>
        <ecNumber evidence="1">3.1.1.47</ecNumber>
    </recommendedName>
</protein>
<reference evidence="5" key="1">
    <citation type="submission" date="2022-08" db="EMBL/GenBank/DDBJ databases">
        <authorList>
            <consortium name="DOE Joint Genome Institute"/>
            <person name="Min B."/>
            <person name="Riley R."/>
            <person name="Sierra-Patev S."/>
            <person name="Naranjo-Ortiz M."/>
            <person name="Looney B."/>
            <person name="Konkel Z."/>
            <person name="Slot J.C."/>
            <person name="Sakamoto Y."/>
            <person name="Steenwyk J.L."/>
            <person name="Rokas A."/>
            <person name="Carro J."/>
            <person name="Camarero S."/>
            <person name="Ferreira P."/>
            <person name="Molpeceres G."/>
            <person name="Ruiz-Duenas F.J."/>
            <person name="Serrano A."/>
            <person name="Henrissat B."/>
            <person name="Drula E."/>
            <person name="Hughes K.W."/>
            <person name="Mata J.L."/>
            <person name="Ishikawa N.K."/>
            <person name="Vargas-Isla R."/>
            <person name="Ushijima S."/>
            <person name="Smith C.A."/>
            <person name="Ahrendt S."/>
            <person name="Andreopoulos W."/>
            <person name="He G."/>
            <person name="Labutti K."/>
            <person name="Lipzen A."/>
            <person name="Ng V."/>
            <person name="Sandor L."/>
            <person name="Barry K."/>
            <person name="Martinez A.T."/>
            <person name="Xiao Y."/>
            <person name="Gibbons J.G."/>
            <person name="Terashima K."/>
            <person name="Hibbett D.S."/>
            <person name="Grigoriev I.V."/>
        </authorList>
    </citation>
    <scope>NUCLEOTIDE SEQUENCE</scope>
    <source>
        <strain evidence="5">TFB10291</strain>
    </source>
</reference>
<dbReference type="InterPro" id="IPR029058">
    <property type="entry name" value="AB_hydrolase_fold"/>
</dbReference>